<keyword evidence="7" id="KW-1185">Reference proteome</keyword>
<keyword evidence="2 5" id="KW-0812">Transmembrane</keyword>
<feature type="transmembrane region" description="Helical" evidence="5">
    <location>
        <begin position="69"/>
        <end position="89"/>
    </location>
</feature>
<keyword evidence="3 5" id="KW-1133">Transmembrane helix</keyword>
<evidence type="ECO:0000313" key="6">
    <source>
        <dbReference type="EMBL" id="MBU2669334.1"/>
    </source>
</evidence>
<dbReference type="Pfam" id="PF13564">
    <property type="entry name" value="DoxX_2"/>
    <property type="match status" value="1"/>
</dbReference>
<name>A0ABS5Z308_9ACTN</name>
<comment type="subcellular location">
    <subcellularLocation>
        <location evidence="1">Membrane</location>
        <topology evidence="1">Multi-pass membrane protein</topology>
    </subcellularLocation>
</comment>
<accession>A0ABS5Z308</accession>
<protein>
    <submittedName>
        <fullName evidence="6">DoxX family protein</fullName>
    </submittedName>
</protein>
<dbReference type="Proteomes" id="UP001519654">
    <property type="component" value="Unassembled WGS sequence"/>
</dbReference>
<feature type="transmembrane region" description="Helical" evidence="5">
    <location>
        <begin position="43"/>
        <end position="62"/>
    </location>
</feature>
<reference evidence="6 7" key="1">
    <citation type="submission" date="2021-06" db="EMBL/GenBank/DDBJ databases">
        <title>Actinoplanes lichenicola sp. nov., and Actinoplanes ovalisporus sp. nov., isolated from lichen in Thailand.</title>
        <authorList>
            <person name="Saeng-In P."/>
            <person name="Kanchanasin P."/>
            <person name="Yuki M."/>
            <person name="Kudo T."/>
            <person name="Ohkuma M."/>
            <person name="Phongsopitanun W."/>
            <person name="Tanasupawat S."/>
        </authorList>
    </citation>
    <scope>NUCLEOTIDE SEQUENCE [LARGE SCALE GENOMIC DNA]</scope>
    <source>
        <strain evidence="6 7">NBRC 110975</strain>
    </source>
</reference>
<evidence type="ECO:0000256" key="5">
    <source>
        <dbReference type="SAM" id="Phobius"/>
    </source>
</evidence>
<evidence type="ECO:0000256" key="2">
    <source>
        <dbReference type="ARBA" id="ARBA00022692"/>
    </source>
</evidence>
<dbReference type="EMBL" id="JAHKKG010000014">
    <property type="protein sequence ID" value="MBU2669334.1"/>
    <property type="molecule type" value="Genomic_DNA"/>
</dbReference>
<keyword evidence="4 5" id="KW-0472">Membrane</keyword>
<evidence type="ECO:0000256" key="4">
    <source>
        <dbReference type="ARBA" id="ARBA00023136"/>
    </source>
</evidence>
<evidence type="ECO:0000256" key="1">
    <source>
        <dbReference type="ARBA" id="ARBA00004141"/>
    </source>
</evidence>
<dbReference type="RefSeq" id="WP_215793835.1">
    <property type="nucleotide sequence ID" value="NZ_JAHKKG010000014.1"/>
</dbReference>
<organism evidence="6 7">
    <name type="scientific">Paractinoplanes bogorensis</name>
    <dbReference type="NCBI Taxonomy" id="1610840"/>
    <lineage>
        <taxon>Bacteria</taxon>
        <taxon>Bacillati</taxon>
        <taxon>Actinomycetota</taxon>
        <taxon>Actinomycetes</taxon>
        <taxon>Micromonosporales</taxon>
        <taxon>Micromonosporaceae</taxon>
        <taxon>Paractinoplanes</taxon>
    </lineage>
</organism>
<gene>
    <name evidence="6" type="ORF">KOI35_38065</name>
</gene>
<feature type="transmembrane region" description="Helical" evidence="5">
    <location>
        <begin position="95"/>
        <end position="114"/>
    </location>
</feature>
<proteinExistence type="predicted"/>
<evidence type="ECO:0000256" key="3">
    <source>
        <dbReference type="ARBA" id="ARBA00022989"/>
    </source>
</evidence>
<sequence length="116" mass="11901">MFIAYTVFAIVFALAVAASATAKLRRADNVTTSLAAAGVPESWFNRLALLQFAGAAGLLVGIAWRPLGIAAAVGLVIYFAGAVGFHVRTRDFKGMPMPLVLVVPSAVALALGIASA</sequence>
<comment type="caution">
    <text evidence="6">The sequence shown here is derived from an EMBL/GenBank/DDBJ whole genome shotgun (WGS) entry which is preliminary data.</text>
</comment>
<dbReference type="InterPro" id="IPR032808">
    <property type="entry name" value="DoxX"/>
</dbReference>
<evidence type="ECO:0000313" key="7">
    <source>
        <dbReference type="Proteomes" id="UP001519654"/>
    </source>
</evidence>